<dbReference type="SUPFAM" id="SSF51905">
    <property type="entry name" value="FAD/NAD(P)-binding domain"/>
    <property type="match status" value="1"/>
</dbReference>
<organism evidence="6 7">
    <name type="scientific">Entomortierella parvispora</name>
    <dbReference type="NCBI Taxonomy" id="205924"/>
    <lineage>
        <taxon>Eukaryota</taxon>
        <taxon>Fungi</taxon>
        <taxon>Fungi incertae sedis</taxon>
        <taxon>Mucoromycota</taxon>
        <taxon>Mortierellomycotina</taxon>
        <taxon>Mortierellomycetes</taxon>
        <taxon>Mortierellales</taxon>
        <taxon>Mortierellaceae</taxon>
        <taxon>Entomortierella</taxon>
    </lineage>
</organism>
<name>A0A9P3HII4_9FUNG</name>
<dbReference type="PANTHER" id="PTHR47356">
    <property type="entry name" value="FAD-DEPENDENT MONOOXYGENASE ASQG-RELATED"/>
    <property type="match status" value="1"/>
</dbReference>
<dbReference type="Proteomes" id="UP000827284">
    <property type="component" value="Unassembled WGS sequence"/>
</dbReference>
<evidence type="ECO:0000256" key="1">
    <source>
        <dbReference type="ARBA" id="ARBA00007992"/>
    </source>
</evidence>
<evidence type="ECO:0000313" key="6">
    <source>
        <dbReference type="EMBL" id="GJJ77374.1"/>
    </source>
</evidence>
<dbReference type="GO" id="GO:0004497">
    <property type="term" value="F:monooxygenase activity"/>
    <property type="evidence" value="ECO:0007669"/>
    <property type="project" value="InterPro"/>
</dbReference>
<accession>A0A9P3HII4</accession>
<evidence type="ECO:0000313" key="7">
    <source>
        <dbReference type="Proteomes" id="UP000827284"/>
    </source>
</evidence>
<dbReference type="InterPro" id="IPR036188">
    <property type="entry name" value="FAD/NAD-bd_sf"/>
</dbReference>
<keyword evidence="3" id="KW-0274">FAD</keyword>
<dbReference type="PRINTS" id="PR00420">
    <property type="entry name" value="RNGMNOXGNASE"/>
</dbReference>
<evidence type="ECO:0000259" key="5">
    <source>
        <dbReference type="Pfam" id="PF01494"/>
    </source>
</evidence>
<reference evidence="6" key="1">
    <citation type="submission" date="2021-11" db="EMBL/GenBank/DDBJ databases">
        <authorList>
            <person name="Herlambang A."/>
            <person name="Guo Y."/>
            <person name="Takashima Y."/>
            <person name="Nishizawa T."/>
        </authorList>
    </citation>
    <scope>NUCLEOTIDE SEQUENCE</scope>
    <source>
        <strain evidence="6">E1425</strain>
    </source>
</reference>
<keyword evidence="4" id="KW-0560">Oxidoreductase</keyword>
<dbReference type="Gene3D" id="3.50.50.60">
    <property type="entry name" value="FAD/NAD(P)-binding domain"/>
    <property type="match status" value="1"/>
</dbReference>
<reference evidence="6" key="2">
    <citation type="journal article" date="2022" name="Microbiol. Resour. Announc.">
        <title>Whole-Genome Sequence of Entomortierella parvispora E1425, a Mucoromycotan Fungus Associated with Burkholderiaceae-Related Endosymbiotic Bacteria.</title>
        <authorList>
            <person name="Herlambang A."/>
            <person name="Guo Y."/>
            <person name="Takashima Y."/>
            <person name="Narisawa K."/>
            <person name="Ohta H."/>
            <person name="Nishizawa T."/>
        </authorList>
    </citation>
    <scope>NUCLEOTIDE SEQUENCE</scope>
    <source>
        <strain evidence="6">E1425</strain>
    </source>
</reference>
<comment type="similarity">
    <text evidence="1">Belongs to the paxM FAD-dependent monooxygenase family.</text>
</comment>
<sequence>MESKGVLPSSDKESLAVNYVCMVGTSEPMDPEKYPVLKDDISHVAQIVGENKSYSWTSISVKENRICWSVAQQLPDTLKKEDIVRNSEWGPEACESTIQEVSSFTNGFGGTLGDLIENTPRENISKVMLEEKLFQTWHHGRTVLIGDAAHKMLPSAGQGAVNAMQDAVILANCIYDLESYSSEALTAAFDDYWQQRYPQAKFQFEVSKFNGKIMSGQTWWERVIRKVVFNYLPLWAHARMFIKSASYRPQIAFLPEAPRRGTVDLLPLKPSVRYTQEQEAMKDTATGA</sequence>
<dbReference type="GO" id="GO:0071949">
    <property type="term" value="F:FAD binding"/>
    <property type="evidence" value="ECO:0007669"/>
    <property type="project" value="InterPro"/>
</dbReference>
<evidence type="ECO:0000256" key="4">
    <source>
        <dbReference type="ARBA" id="ARBA00023002"/>
    </source>
</evidence>
<gene>
    <name evidence="6" type="ORF">EMPS_09733</name>
</gene>
<dbReference type="OrthoDB" id="655030at2759"/>
<dbReference type="InterPro" id="IPR002938">
    <property type="entry name" value="FAD-bd"/>
</dbReference>
<keyword evidence="7" id="KW-1185">Reference proteome</keyword>
<dbReference type="EMBL" id="BQFW01000013">
    <property type="protein sequence ID" value="GJJ77374.1"/>
    <property type="molecule type" value="Genomic_DNA"/>
</dbReference>
<keyword evidence="2" id="KW-0285">Flavoprotein</keyword>
<evidence type="ECO:0000256" key="3">
    <source>
        <dbReference type="ARBA" id="ARBA00022827"/>
    </source>
</evidence>
<dbReference type="PANTHER" id="PTHR47356:SF2">
    <property type="entry name" value="FAD-BINDING DOMAIN-CONTAINING PROTEIN-RELATED"/>
    <property type="match status" value="1"/>
</dbReference>
<dbReference type="Pfam" id="PF01494">
    <property type="entry name" value="FAD_binding_3"/>
    <property type="match status" value="1"/>
</dbReference>
<comment type="caution">
    <text evidence="6">The sequence shown here is derived from an EMBL/GenBank/DDBJ whole genome shotgun (WGS) entry which is preliminary data.</text>
</comment>
<feature type="domain" description="FAD-binding" evidence="5">
    <location>
        <begin position="119"/>
        <end position="201"/>
    </location>
</feature>
<evidence type="ECO:0000256" key="2">
    <source>
        <dbReference type="ARBA" id="ARBA00022630"/>
    </source>
</evidence>
<proteinExistence type="inferred from homology"/>
<dbReference type="InterPro" id="IPR050562">
    <property type="entry name" value="FAD_mOase_fung"/>
</dbReference>
<protein>
    <recommendedName>
        <fullName evidence="5">FAD-binding domain-containing protein</fullName>
    </recommendedName>
</protein>
<dbReference type="AlphaFoldDB" id="A0A9P3HII4"/>